<feature type="domain" description="DOD-type homing endonuclease" evidence="1">
    <location>
        <begin position="9"/>
        <end position="140"/>
    </location>
</feature>
<evidence type="ECO:0000313" key="2">
    <source>
        <dbReference type="EMBL" id="BAD18902.1"/>
    </source>
</evidence>
<reference evidence="2" key="1">
    <citation type="submission" date="2004-05" db="EMBL/GenBank/DDBJ databases">
        <title>23S rRNA genes of Hyperthermophilic archaeron Thermoproteales.</title>
        <authorList>
            <person name="Nakayama H."/>
            <person name="Katayama M."/>
            <person name="Morinaga Y."/>
            <person name="Nomura N."/>
        </authorList>
    </citation>
    <scope>NUCLEOTIDE SEQUENCE</scope>
    <source>
        <strain evidence="2">M1T</strain>
    </source>
</reference>
<keyword evidence="2" id="KW-0378">Hydrolase</keyword>
<dbReference type="InterPro" id="IPR027434">
    <property type="entry name" value="Homing_endonucl"/>
</dbReference>
<proteinExistence type="predicted"/>
<keyword evidence="2" id="KW-0255">Endonuclease</keyword>
<dbReference type="SUPFAM" id="SSF55608">
    <property type="entry name" value="Homing endonucleases"/>
    <property type="match status" value="1"/>
</dbReference>
<dbReference type="InterPro" id="IPR004860">
    <property type="entry name" value="LAGLIDADG_dom"/>
</dbReference>
<dbReference type="Pfam" id="PF14528">
    <property type="entry name" value="LAGLIDADG_3"/>
    <property type="match status" value="1"/>
</dbReference>
<evidence type="ECO:0000259" key="1">
    <source>
        <dbReference type="PROSITE" id="PS50819"/>
    </source>
</evidence>
<dbReference type="AlphaFoldDB" id="Q6L6Z8"/>
<dbReference type="EMBL" id="AB178788">
    <property type="protein sequence ID" value="BAD18902.1"/>
    <property type="molecule type" value="Genomic_DNA"/>
</dbReference>
<dbReference type="InterPro" id="IPR004042">
    <property type="entry name" value="Intein_endonuc_central"/>
</dbReference>
<sequence>MGGERFNQLVGFIVGDGFCYKKKSRKNYLVGFIQSSKKANILEYYKNLLSTIFNKKPIVEKAPHGVIKVYIYSKDAYNLFREIKENPAEYLRRLPQEEKMKFFGGFIDAEGMVRRDRIILYNADKDLILEIQELLKAYGVKSTIHFHHGVYELHIWERKSREIVASICKDYSVKLSSLFLPVDLSPKSPAPPEKGCLRS</sequence>
<organism evidence="2">
    <name type="scientific">Pyrobaculum sp. M1T</name>
    <dbReference type="NCBI Taxonomy" id="278051"/>
    <lineage>
        <taxon>Archaea</taxon>
        <taxon>Thermoproteota</taxon>
        <taxon>Thermoprotei</taxon>
        <taxon>Thermoproteales</taxon>
        <taxon>Thermoproteaceae</taxon>
        <taxon>Pyrobaculum</taxon>
    </lineage>
</organism>
<dbReference type="GO" id="GO:0004519">
    <property type="term" value="F:endonuclease activity"/>
    <property type="evidence" value="ECO:0007669"/>
    <property type="project" value="UniProtKB-KW"/>
</dbReference>
<protein>
    <submittedName>
        <fullName evidence="2">rRNA intron-encoded endonuclease</fullName>
    </submittedName>
</protein>
<dbReference type="GO" id="GO:0016539">
    <property type="term" value="P:intein-mediated protein splicing"/>
    <property type="evidence" value="ECO:0007669"/>
    <property type="project" value="InterPro"/>
</dbReference>
<dbReference type="Gene3D" id="3.10.28.10">
    <property type="entry name" value="Homing endonucleases"/>
    <property type="match status" value="1"/>
</dbReference>
<dbReference type="PROSITE" id="PS50819">
    <property type="entry name" value="INTEIN_ENDONUCLEASE"/>
    <property type="match status" value="1"/>
</dbReference>
<keyword evidence="2" id="KW-0540">Nuclease</keyword>
<dbReference type="PRINTS" id="PR00379">
    <property type="entry name" value="INTEIN"/>
</dbReference>
<accession>Q6L6Z8</accession>
<name>Q6L6Z8_9CREN</name>
<dbReference type="InterPro" id="IPR006142">
    <property type="entry name" value="INTEIN"/>
</dbReference>